<reference evidence="1" key="2">
    <citation type="journal article" date="2022" name="New Phytol.">
        <title>Evolutionary transition to the ectomycorrhizal habit in the genomes of a hyperdiverse lineage of mushroom-forming fungi.</title>
        <authorList>
            <person name="Looney B."/>
            <person name="Miyauchi S."/>
            <person name="Morin E."/>
            <person name="Drula E."/>
            <person name="Courty P.E."/>
            <person name="Kohler A."/>
            <person name="Kuo A."/>
            <person name="LaButti K."/>
            <person name="Pangilinan J."/>
            <person name="Lipzen A."/>
            <person name="Riley R."/>
            <person name="Andreopoulos W."/>
            <person name="He G."/>
            <person name="Johnson J."/>
            <person name="Nolan M."/>
            <person name="Tritt A."/>
            <person name="Barry K.W."/>
            <person name="Grigoriev I.V."/>
            <person name="Nagy L.G."/>
            <person name="Hibbett D."/>
            <person name="Henrissat B."/>
            <person name="Matheny P.B."/>
            <person name="Labbe J."/>
            <person name="Martin F.M."/>
        </authorList>
    </citation>
    <scope>NUCLEOTIDE SEQUENCE</scope>
    <source>
        <strain evidence="1">EC-137</strain>
    </source>
</reference>
<reference evidence="1" key="1">
    <citation type="submission" date="2021-02" db="EMBL/GenBank/DDBJ databases">
        <authorList>
            <consortium name="DOE Joint Genome Institute"/>
            <person name="Ahrendt S."/>
            <person name="Looney B.P."/>
            <person name="Miyauchi S."/>
            <person name="Morin E."/>
            <person name="Drula E."/>
            <person name="Courty P.E."/>
            <person name="Chicoki N."/>
            <person name="Fauchery L."/>
            <person name="Kohler A."/>
            <person name="Kuo A."/>
            <person name="Labutti K."/>
            <person name="Pangilinan J."/>
            <person name="Lipzen A."/>
            <person name="Riley R."/>
            <person name="Andreopoulos W."/>
            <person name="He G."/>
            <person name="Johnson J."/>
            <person name="Barry K.W."/>
            <person name="Grigoriev I.V."/>
            <person name="Nagy L."/>
            <person name="Hibbett D."/>
            <person name="Henrissat B."/>
            <person name="Matheny P.B."/>
            <person name="Labbe J."/>
            <person name="Martin F."/>
        </authorList>
    </citation>
    <scope>NUCLEOTIDE SEQUENCE</scope>
    <source>
        <strain evidence="1">EC-137</strain>
    </source>
</reference>
<evidence type="ECO:0000313" key="1">
    <source>
        <dbReference type="EMBL" id="KAI0031173.1"/>
    </source>
</evidence>
<organism evidence="1 2">
    <name type="scientific">Vararia minispora EC-137</name>
    <dbReference type="NCBI Taxonomy" id="1314806"/>
    <lineage>
        <taxon>Eukaryota</taxon>
        <taxon>Fungi</taxon>
        <taxon>Dikarya</taxon>
        <taxon>Basidiomycota</taxon>
        <taxon>Agaricomycotina</taxon>
        <taxon>Agaricomycetes</taxon>
        <taxon>Russulales</taxon>
        <taxon>Lachnocladiaceae</taxon>
        <taxon>Vararia</taxon>
    </lineage>
</organism>
<sequence>MASGLPLESLSRLHLSSSADPSVKSSFRLGTAAQHVDECLCQTSIGLSALAAARFHELRTGIKQDVTVDPRHAVLAFSSEKYYLINGELPQVALFDDLAGMYKTRDGYVRLHTNFPHHKQGLLDILDCSSDRHSVAAALCSWDAIAFEEEAIRRGMCAVALRPFDASPLYTEGQAHRPGTVLPVRIEKIGEAQKRRIEERGRFRNALEGLRVLDMTRVLAGPVCGRTLAEHGADVLLITSPSLPALPVLDIETSRGKRTAQLDLSQDGDAETLRTLLSGADVFLQAYRPGSLTKRGFSPHDVAHLRPGIVCASLSAYPPDSTYAHVRGFDSLVQTLCGTNVAEAQAYKEFMDKSGGGTDGLPPYRALPMQALDHAAGYFLAFGISAALCKTIEVRPRPSLLKLSLTYVVLVSRRYGAQWLRGLGTLDPQIAFGRGKPLPTRSWPPDAEVAALHVDVGCCLHADAERGRAAGGSTAGDQPPQTLTTIRHAALLDETPVRVRCAPMRLDAHAPRWLEGS</sequence>
<accession>A0ACB8QHX1</accession>
<proteinExistence type="predicted"/>
<evidence type="ECO:0000313" key="2">
    <source>
        <dbReference type="Proteomes" id="UP000814128"/>
    </source>
</evidence>
<dbReference type="EMBL" id="MU273590">
    <property type="protein sequence ID" value="KAI0031173.1"/>
    <property type="molecule type" value="Genomic_DNA"/>
</dbReference>
<protein>
    <submittedName>
        <fullName evidence="1">CoA-transferase family III domain-containing protein</fullName>
    </submittedName>
</protein>
<dbReference type="Proteomes" id="UP000814128">
    <property type="component" value="Unassembled WGS sequence"/>
</dbReference>
<comment type="caution">
    <text evidence="1">The sequence shown here is derived from an EMBL/GenBank/DDBJ whole genome shotgun (WGS) entry which is preliminary data.</text>
</comment>
<keyword evidence="2" id="KW-1185">Reference proteome</keyword>
<name>A0ACB8QHX1_9AGAM</name>
<gene>
    <name evidence="1" type="ORF">K488DRAFT_87063</name>
</gene>